<evidence type="ECO:0000256" key="5">
    <source>
        <dbReference type="ARBA" id="ARBA00022692"/>
    </source>
</evidence>
<reference evidence="12" key="1">
    <citation type="journal article" date="2015" name="PLoS Genet.">
        <title>The dynamic genome and transcriptome of the human fungal pathogen Blastomyces and close relative Emmonsia.</title>
        <authorList>
            <person name="Munoz J.F."/>
            <person name="Gauthier G.M."/>
            <person name="Desjardins C.A."/>
            <person name="Gallo J.E."/>
            <person name="Holder J."/>
            <person name="Sullivan T.D."/>
            <person name="Marty A.J."/>
            <person name="Carmen J.C."/>
            <person name="Chen Z."/>
            <person name="Ding L."/>
            <person name="Gujja S."/>
            <person name="Magrini V."/>
            <person name="Misas E."/>
            <person name="Mitreva M."/>
            <person name="Priest M."/>
            <person name="Saif S."/>
            <person name="Whiston E.A."/>
            <person name="Young S."/>
            <person name="Zeng Q."/>
            <person name="Goldman W.E."/>
            <person name="Mardis E.R."/>
            <person name="Taylor J.W."/>
            <person name="McEwen J.G."/>
            <person name="Clay O.K."/>
            <person name="Klein B.S."/>
            <person name="Cuomo C.A."/>
        </authorList>
    </citation>
    <scope>NUCLEOTIDE SEQUENCE [LARGE SCALE GENOMIC DNA]</scope>
    <source>
        <strain evidence="12">SLH14081</strain>
    </source>
</reference>
<keyword evidence="4" id="KW-0808">Transferase</keyword>
<evidence type="ECO:0000256" key="8">
    <source>
        <dbReference type="ARBA" id="ARBA00023034"/>
    </source>
</evidence>
<dbReference type="Pfam" id="PF11051">
    <property type="entry name" value="Mannosyl_trans3"/>
    <property type="match status" value="1"/>
</dbReference>
<dbReference type="InterPro" id="IPR029044">
    <property type="entry name" value="Nucleotide-diphossugar_trans"/>
</dbReference>
<feature type="signal peptide" evidence="10">
    <location>
        <begin position="1"/>
        <end position="38"/>
    </location>
</feature>
<dbReference type="GO" id="GO:0046354">
    <property type="term" value="P:mannan biosynthetic process"/>
    <property type="evidence" value="ECO:0007669"/>
    <property type="project" value="TreeGrafter"/>
</dbReference>
<dbReference type="GO" id="GO:0000139">
    <property type="term" value="C:Golgi membrane"/>
    <property type="evidence" value="ECO:0007669"/>
    <property type="project" value="UniProtKB-SubCell"/>
</dbReference>
<evidence type="ECO:0000256" key="6">
    <source>
        <dbReference type="ARBA" id="ARBA00022968"/>
    </source>
</evidence>
<evidence type="ECO:0000256" key="1">
    <source>
        <dbReference type="ARBA" id="ARBA00004323"/>
    </source>
</evidence>
<evidence type="ECO:0000313" key="12">
    <source>
        <dbReference type="Proteomes" id="UP000002038"/>
    </source>
</evidence>
<keyword evidence="9" id="KW-0472">Membrane</keyword>
<dbReference type="AlphaFoldDB" id="A0A179UU80"/>
<dbReference type="STRING" id="559298.A0A179UU80"/>
<dbReference type="OrthoDB" id="4484309at2759"/>
<dbReference type="PANTHER" id="PTHR31646:SF1">
    <property type="entry name" value="ALPHA-1,2-MANNOSYLTRANSFERASE MNN2"/>
    <property type="match status" value="1"/>
</dbReference>
<evidence type="ECO:0000256" key="3">
    <source>
        <dbReference type="ARBA" id="ARBA00009105"/>
    </source>
</evidence>
<keyword evidence="10" id="KW-0732">Signal</keyword>
<keyword evidence="5" id="KW-0812">Transmembrane</keyword>
<evidence type="ECO:0000256" key="2">
    <source>
        <dbReference type="ARBA" id="ARBA00004922"/>
    </source>
</evidence>
<keyword evidence="6" id="KW-0735">Signal-anchor</keyword>
<evidence type="ECO:0000256" key="4">
    <source>
        <dbReference type="ARBA" id="ARBA00022679"/>
    </source>
</evidence>
<dbReference type="RefSeq" id="XP_002623597.1">
    <property type="nucleotide sequence ID" value="XM_002623551.2"/>
</dbReference>
<dbReference type="Proteomes" id="UP000002038">
    <property type="component" value="Unassembled WGS sequence"/>
</dbReference>
<keyword evidence="7" id="KW-1133">Transmembrane helix</keyword>
<dbReference type="EMBL" id="GG657460">
    <property type="protein sequence ID" value="OAT10627.1"/>
    <property type="molecule type" value="Genomic_DNA"/>
</dbReference>
<dbReference type="CDD" id="cd00761">
    <property type="entry name" value="Glyco_tranf_GTA_type"/>
    <property type="match status" value="1"/>
</dbReference>
<evidence type="ECO:0000256" key="10">
    <source>
        <dbReference type="SAM" id="SignalP"/>
    </source>
</evidence>
<evidence type="ECO:0000256" key="9">
    <source>
        <dbReference type="ARBA" id="ARBA00023136"/>
    </source>
</evidence>
<comment type="similarity">
    <text evidence="3">Belongs to the MNN1/MNT family.</text>
</comment>
<organism evidence="11 12">
    <name type="scientific">Blastomyces gilchristii (strain SLH14081)</name>
    <name type="common">Blastomyces dermatitidis</name>
    <dbReference type="NCBI Taxonomy" id="559298"/>
    <lineage>
        <taxon>Eukaryota</taxon>
        <taxon>Fungi</taxon>
        <taxon>Dikarya</taxon>
        <taxon>Ascomycota</taxon>
        <taxon>Pezizomycotina</taxon>
        <taxon>Eurotiomycetes</taxon>
        <taxon>Eurotiomycetidae</taxon>
        <taxon>Onygenales</taxon>
        <taxon>Ajellomycetaceae</taxon>
        <taxon>Blastomyces</taxon>
    </lineage>
</organism>
<comment type="pathway">
    <text evidence="2">Protein modification; protein glycosylation.</text>
</comment>
<dbReference type="SUPFAM" id="SSF53448">
    <property type="entry name" value="Nucleotide-diphospho-sugar transferases"/>
    <property type="match status" value="1"/>
</dbReference>
<dbReference type="InterPro" id="IPR022751">
    <property type="entry name" value="Alpha_mannosyltransferase"/>
</dbReference>
<sequence>MGSNRLIGMLPRGPIIRRLAILTLSLCLLFAGFQRTLGPNSHPIPLSPALSPRGIPNFKRKVQSWNKLRELLESNTPGVDAPKRLKRVAEVIFDPTADYVRPDLLYMPDADVEQMQKVHQKFVGIIKADTLGLHLVHERGTRGIVSAATSKYLPTLLISLRMLRQSGTRFPVEVFVASKDDYDATICEDVLPTLNANCIVMSDILGAHTNYNLERYWLKTFAILFSSFEQVLWLDADCFPLHDAIELFQSTPFTEIGLVTWPDFWVSSASPYFYNITSHPEESLSERASTNGRQLLISKKTHAKTLLLASYYNYYGPTHYHRLLTQGGPGEGDKESFLAAASILNQPFYAVREPIRSIGRRGPDGKMTGYAMVQYSPTEDRRLTSGGIDRARDPNAGEAPHPFFIHVSQPKINPVDLFMLRKKRDRLESPIRGPDGKPTRAWVEEKETVDSIGGVKVERQFWAQVVWTACNIQRMGFKGWKGTRGTCQRANEYFDAVFPPEAGSKG</sequence>
<dbReference type="Gene3D" id="3.90.550.10">
    <property type="entry name" value="Spore Coat Polysaccharide Biosynthesis Protein SpsA, Chain A"/>
    <property type="match status" value="1"/>
</dbReference>
<name>A0A179UU80_BLAGS</name>
<keyword evidence="8" id="KW-0333">Golgi apparatus</keyword>
<feature type="chain" id="PRO_5008107551" evidence="10">
    <location>
        <begin position="39"/>
        <end position="506"/>
    </location>
</feature>
<dbReference type="GeneID" id="8503463"/>
<comment type="subcellular location">
    <subcellularLocation>
        <location evidence="1">Golgi apparatus membrane</location>
        <topology evidence="1">Single-pass type II membrane protein</topology>
    </subcellularLocation>
</comment>
<protein>
    <submittedName>
        <fullName evidence="11">Alpha-1,2-mannosyltransferase</fullName>
    </submittedName>
</protein>
<dbReference type="VEuPathDB" id="FungiDB:BDBG_06445"/>
<dbReference type="PANTHER" id="PTHR31646">
    <property type="entry name" value="ALPHA-1,2-MANNOSYLTRANSFERASE MNN2"/>
    <property type="match status" value="1"/>
</dbReference>
<dbReference type="KEGG" id="bgh:BDBG_06445"/>
<accession>A0A179UU80</accession>
<evidence type="ECO:0000256" key="7">
    <source>
        <dbReference type="ARBA" id="ARBA00022989"/>
    </source>
</evidence>
<proteinExistence type="inferred from homology"/>
<evidence type="ECO:0000313" key="11">
    <source>
        <dbReference type="EMBL" id="OAT10627.1"/>
    </source>
</evidence>
<keyword evidence="12" id="KW-1185">Reference proteome</keyword>
<gene>
    <name evidence="11" type="ORF">BDBG_06445</name>
</gene>
<dbReference type="GO" id="GO:0000026">
    <property type="term" value="F:alpha-1,2-mannosyltransferase activity"/>
    <property type="evidence" value="ECO:0007669"/>
    <property type="project" value="TreeGrafter"/>
</dbReference>